<evidence type="ECO:0000313" key="1">
    <source>
        <dbReference type="EMBL" id="SIS60980.1"/>
    </source>
</evidence>
<dbReference type="EMBL" id="FTOL01000001">
    <property type="protein sequence ID" value="SIS60980.1"/>
    <property type="molecule type" value="Genomic_DNA"/>
</dbReference>
<proteinExistence type="predicted"/>
<dbReference type="OrthoDB" id="1260715at2"/>
<name>A0A1N7KHM6_9FLAO</name>
<sequence length="110" mass="12507">MKPLILDYKIVRSEPDFAPNYQYDSLESLNMLEIDGTKIPLIDASTNIMVALATVTKVKAESDTSALSFDLTTRTKVSGEKDDYHLDYVMYTTKTLVKMENDDTRTPYNQ</sequence>
<protein>
    <submittedName>
        <fullName evidence="1">Uncharacterized protein</fullName>
    </submittedName>
</protein>
<organism evidence="1 2">
    <name type="scientific">Chryseobacterium ureilyticum</name>
    <dbReference type="NCBI Taxonomy" id="373668"/>
    <lineage>
        <taxon>Bacteria</taxon>
        <taxon>Pseudomonadati</taxon>
        <taxon>Bacteroidota</taxon>
        <taxon>Flavobacteriia</taxon>
        <taxon>Flavobacteriales</taxon>
        <taxon>Weeksellaceae</taxon>
        <taxon>Chryseobacterium group</taxon>
        <taxon>Chryseobacterium</taxon>
    </lineage>
</organism>
<dbReference type="STRING" id="373668.SAMN05421786_101481"/>
<keyword evidence="2" id="KW-1185">Reference proteome</keyword>
<dbReference type="AlphaFoldDB" id="A0A1N7KHM6"/>
<dbReference type="Proteomes" id="UP000186744">
    <property type="component" value="Unassembled WGS sequence"/>
</dbReference>
<accession>A0A1N7KHM6</accession>
<dbReference type="RefSeq" id="WP_076549615.1">
    <property type="nucleotide sequence ID" value="NZ_FTOL01000001.1"/>
</dbReference>
<reference evidence="2" key="1">
    <citation type="submission" date="2017-01" db="EMBL/GenBank/DDBJ databases">
        <authorList>
            <person name="Varghese N."/>
            <person name="Submissions S."/>
        </authorList>
    </citation>
    <scope>NUCLEOTIDE SEQUENCE [LARGE SCALE GENOMIC DNA]</scope>
    <source>
        <strain evidence="2">DSM 18017</strain>
    </source>
</reference>
<gene>
    <name evidence="1" type="ORF">SAMN05421786_101481</name>
</gene>
<evidence type="ECO:0000313" key="2">
    <source>
        <dbReference type="Proteomes" id="UP000186744"/>
    </source>
</evidence>